<gene>
    <name evidence="1" type="ORF">LOY88_004551</name>
</gene>
<proteinExistence type="predicted"/>
<sequence>MQDLEDVDPNKSQVQEVEQWTRDLPDISRRAVLNAINPAPLHFSLNSQVYKFKHEQKVCKSTASQHELDHLLEAGDCAIEVLARVV</sequence>
<comment type="caution">
    <text evidence="1">The sequence shown here is derived from an EMBL/GenBank/DDBJ whole genome shotgun (WGS) entry which is preliminary data.</text>
</comment>
<evidence type="ECO:0000313" key="1">
    <source>
        <dbReference type="EMBL" id="KAI2384599.1"/>
    </source>
</evidence>
<organism evidence="1">
    <name type="scientific">Ophidiomyces ophidiicola</name>
    <dbReference type="NCBI Taxonomy" id="1387563"/>
    <lineage>
        <taxon>Eukaryota</taxon>
        <taxon>Fungi</taxon>
        <taxon>Dikarya</taxon>
        <taxon>Ascomycota</taxon>
        <taxon>Pezizomycotina</taxon>
        <taxon>Eurotiomycetes</taxon>
        <taxon>Eurotiomycetidae</taxon>
        <taxon>Onygenales</taxon>
        <taxon>Onygenaceae</taxon>
        <taxon>Ophidiomyces</taxon>
    </lineage>
</organism>
<reference evidence="1" key="1">
    <citation type="journal article" date="2022" name="bioRxiv">
        <title>Population genetic analysis of Ophidiomyces ophidiicola, the causative agent of snake fungal disease, indicates recent introductions to the USA.</title>
        <authorList>
            <person name="Ladner J.T."/>
            <person name="Palmer J.M."/>
            <person name="Ettinger C.L."/>
            <person name="Stajich J.E."/>
            <person name="Farrell T.M."/>
            <person name="Glorioso B.M."/>
            <person name="Lawson B."/>
            <person name="Price S.J."/>
            <person name="Stengle A.G."/>
            <person name="Grear D.A."/>
            <person name="Lorch J.M."/>
        </authorList>
    </citation>
    <scope>NUCLEOTIDE SEQUENCE</scope>
    <source>
        <strain evidence="1">NWHC 24266-5</strain>
    </source>
</reference>
<protein>
    <submittedName>
        <fullName evidence="1">Uncharacterized protein</fullName>
    </submittedName>
</protein>
<accession>A0ACB8UTQ2</accession>
<dbReference type="EMBL" id="JALBCA010000070">
    <property type="protein sequence ID" value="KAI2384599.1"/>
    <property type="molecule type" value="Genomic_DNA"/>
</dbReference>
<name>A0ACB8UTQ2_9EURO</name>